<dbReference type="GO" id="GO:0046872">
    <property type="term" value="F:metal ion binding"/>
    <property type="evidence" value="ECO:0007669"/>
    <property type="project" value="UniProtKB-KW"/>
</dbReference>
<evidence type="ECO:0000256" key="5">
    <source>
        <dbReference type="ARBA" id="ARBA00022692"/>
    </source>
</evidence>
<feature type="transmembrane region" description="Helical" evidence="11">
    <location>
        <begin position="97"/>
        <end position="115"/>
    </location>
</feature>
<evidence type="ECO:0000313" key="13">
    <source>
        <dbReference type="EMBL" id="GAN02899.1"/>
    </source>
</evidence>
<dbReference type="PANTHER" id="PTHR15422:SF45">
    <property type="entry name" value="CYTOCHROME B561 DOMAIN-CONTAINING PROTEIN"/>
    <property type="match status" value="1"/>
</dbReference>
<keyword evidence="6" id="KW-0479">Metal-binding</keyword>
<dbReference type="InterPro" id="IPR045150">
    <property type="entry name" value="CYB561D1/2"/>
</dbReference>
<sequence>MTTPSVDEETPLIQQHQYLQLQSQMNRKDVYAKWSIIAGLALFVSLVVSVLVRIPFNVFTFHPLFMTTFIVLVTEGISLLQPTATEIEKKQGLRHHAIIQTTSYLSAISGFSFIFYNKVISGKHHFESFHGKMGLFVFIYLFVQLIFGVSMALLPKQIFGSVDKAKSTWKYHRVFGYILLLLVWITAQLGVRADYMYNNLYSPHLVWLHWVSLVLVFDEWAFGVYQKFLQDKSVESLLRLQRERVAVVATMKLE</sequence>
<evidence type="ECO:0000256" key="4">
    <source>
        <dbReference type="ARBA" id="ARBA00022617"/>
    </source>
</evidence>
<dbReference type="GO" id="GO:0140575">
    <property type="term" value="F:transmembrane monodehydroascorbate reductase activity"/>
    <property type="evidence" value="ECO:0007669"/>
    <property type="project" value="InterPro"/>
</dbReference>
<keyword evidence="10 11" id="KW-0472">Membrane</keyword>
<dbReference type="PROSITE" id="PS50939">
    <property type="entry name" value="CYTOCHROME_B561"/>
    <property type="match status" value="1"/>
</dbReference>
<feature type="transmembrane region" description="Helical" evidence="11">
    <location>
        <begin position="135"/>
        <end position="154"/>
    </location>
</feature>
<feature type="domain" description="Cytochrome b561" evidence="12">
    <location>
        <begin position="28"/>
        <end position="227"/>
    </location>
</feature>
<evidence type="ECO:0000256" key="11">
    <source>
        <dbReference type="SAM" id="Phobius"/>
    </source>
</evidence>
<evidence type="ECO:0000259" key="12">
    <source>
        <dbReference type="PROSITE" id="PS50939"/>
    </source>
</evidence>
<dbReference type="GO" id="GO:0016020">
    <property type="term" value="C:membrane"/>
    <property type="evidence" value="ECO:0007669"/>
    <property type="project" value="UniProtKB-SubCell"/>
</dbReference>
<proteinExistence type="predicted"/>
<feature type="transmembrane region" description="Helical" evidence="11">
    <location>
        <begin position="64"/>
        <end position="85"/>
    </location>
</feature>
<keyword evidence="7" id="KW-0249">Electron transport</keyword>
<keyword evidence="8 11" id="KW-1133">Transmembrane helix</keyword>
<evidence type="ECO:0000256" key="6">
    <source>
        <dbReference type="ARBA" id="ARBA00022723"/>
    </source>
</evidence>
<evidence type="ECO:0000256" key="9">
    <source>
        <dbReference type="ARBA" id="ARBA00023004"/>
    </source>
</evidence>
<name>A0A0C9M7F2_9FUNG</name>
<keyword evidence="4" id="KW-0349">Heme</keyword>
<keyword evidence="9" id="KW-0408">Iron</keyword>
<feature type="transmembrane region" description="Helical" evidence="11">
    <location>
        <begin position="30"/>
        <end position="52"/>
    </location>
</feature>
<gene>
    <name evidence="13" type="ORF">MAM1_0030d02349</name>
</gene>
<keyword evidence="5 11" id="KW-0812">Transmembrane</keyword>
<feature type="transmembrane region" description="Helical" evidence="11">
    <location>
        <begin position="205"/>
        <end position="225"/>
    </location>
</feature>
<dbReference type="PANTHER" id="PTHR15422">
    <property type="entry name" value="OS05G0565100 PROTEIN"/>
    <property type="match status" value="1"/>
</dbReference>
<dbReference type="Pfam" id="PF03188">
    <property type="entry name" value="Cytochrom_B561"/>
    <property type="match status" value="1"/>
</dbReference>
<keyword evidence="14" id="KW-1185">Reference proteome</keyword>
<comment type="cofactor">
    <cofactor evidence="1">
        <name>heme b</name>
        <dbReference type="ChEBI" id="CHEBI:60344"/>
    </cofactor>
</comment>
<evidence type="ECO:0000313" key="14">
    <source>
        <dbReference type="Proteomes" id="UP000053815"/>
    </source>
</evidence>
<dbReference type="Gene3D" id="1.20.120.1770">
    <property type="match status" value="1"/>
</dbReference>
<dbReference type="CDD" id="cd08761">
    <property type="entry name" value="Cyt_b561_CYB561D2_like"/>
    <property type="match status" value="1"/>
</dbReference>
<evidence type="ECO:0000256" key="7">
    <source>
        <dbReference type="ARBA" id="ARBA00022982"/>
    </source>
</evidence>
<dbReference type="EMBL" id="DF836319">
    <property type="protein sequence ID" value="GAN02899.1"/>
    <property type="molecule type" value="Genomic_DNA"/>
</dbReference>
<comment type="subcellular location">
    <subcellularLocation>
        <location evidence="2">Membrane</location>
        <topology evidence="2">Multi-pass membrane protein</topology>
    </subcellularLocation>
</comment>
<dbReference type="InterPro" id="IPR006593">
    <property type="entry name" value="Cyt_b561/ferric_Rdtase_TM"/>
</dbReference>
<evidence type="ECO:0000256" key="8">
    <source>
        <dbReference type="ARBA" id="ARBA00022989"/>
    </source>
</evidence>
<feature type="transmembrane region" description="Helical" evidence="11">
    <location>
        <begin position="174"/>
        <end position="193"/>
    </location>
</feature>
<accession>A0A0C9M7F2</accession>
<protein>
    <recommendedName>
        <fullName evidence="12">Cytochrome b561 domain-containing protein</fullName>
    </recommendedName>
</protein>
<dbReference type="OrthoDB" id="432881at2759"/>
<evidence type="ECO:0000256" key="1">
    <source>
        <dbReference type="ARBA" id="ARBA00001970"/>
    </source>
</evidence>
<dbReference type="Proteomes" id="UP000053815">
    <property type="component" value="Unassembled WGS sequence"/>
</dbReference>
<organism evidence="13">
    <name type="scientific">Mucor ambiguus</name>
    <dbReference type="NCBI Taxonomy" id="91626"/>
    <lineage>
        <taxon>Eukaryota</taxon>
        <taxon>Fungi</taxon>
        <taxon>Fungi incertae sedis</taxon>
        <taxon>Mucoromycota</taxon>
        <taxon>Mucoromycotina</taxon>
        <taxon>Mucoromycetes</taxon>
        <taxon>Mucorales</taxon>
        <taxon>Mucorineae</taxon>
        <taxon>Mucoraceae</taxon>
        <taxon>Mucor</taxon>
    </lineage>
</organism>
<evidence type="ECO:0000256" key="2">
    <source>
        <dbReference type="ARBA" id="ARBA00004141"/>
    </source>
</evidence>
<evidence type="ECO:0000256" key="3">
    <source>
        <dbReference type="ARBA" id="ARBA00022448"/>
    </source>
</evidence>
<dbReference type="STRING" id="91626.A0A0C9M7F2"/>
<reference evidence="13" key="1">
    <citation type="submission" date="2014-09" db="EMBL/GenBank/DDBJ databases">
        <title>Draft genome sequence of an oleaginous Mucoromycotina fungus Mucor ambiguus NBRC6742.</title>
        <authorList>
            <person name="Takeda I."/>
            <person name="Yamane N."/>
            <person name="Morita T."/>
            <person name="Tamano K."/>
            <person name="Machida M."/>
            <person name="Baker S."/>
            <person name="Koike H."/>
        </authorList>
    </citation>
    <scope>NUCLEOTIDE SEQUENCE</scope>
    <source>
        <strain evidence="13">NBRC 6742</strain>
    </source>
</reference>
<dbReference type="SMART" id="SM00665">
    <property type="entry name" value="B561"/>
    <property type="match status" value="1"/>
</dbReference>
<keyword evidence="3" id="KW-0813">Transport</keyword>
<dbReference type="AlphaFoldDB" id="A0A0C9M7F2"/>
<evidence type="ECO:0000256" key="10">
    <source>
        <dbReference type="ARBA" id="ARBA00023136"/>
    </source>
</evidence>